<protein>
    <recommendedName>
        <fullName evidence="1">DUF4283 domain-containing protein</fullName>
    </recommendedName>
</protein>
<proteinExistence type="predicted"/>
<dbReference type="InterPro" id="IPR025558">
    <property type="entry name" value="DUF4283"/>
</dbReference>
<organism evidence="2 3">
    <name type="scientific">Canna indica</name>
    <name type="common">Indian-shot</name>
    <dbReference type="NCBI Taxonomy" id="4628"/>
    <lineage>
        <taxon>Eukaryota</taxon>
        <taxon>Viridiplantae</taxon>
        <taxon>Streptophyta</taxon>
        <taxon>Embryophyta</taxon>
        <taxon>Tracheophyta</taxon>
        <taxon>Spermatophyta</taxon>
        <taxon>Magnoliopsida</taxon>
        <taxon>Liliopsida</taxon>
        <taxon>Zingiberales</taxon>
        <taxon>Cannaceae</taxon>
        <taxon>Canna</taxon>
    </lineage>
</organism>
<dbReference type="PANTHER" id="PTHR31286">
    <property type="entry name" value="GLYCINE-RICH CELL WALL STRUCTURAL PROTEIN 1.8-LIKE"/>
    <property type="match status" value="1"/>
</dbReference>
<evidence type="ECO:0000313" key="2">
    <source>
        <dbReference type="EMBL" id="WOL01218.1"/>
    </source>
</evidence>
<dbReference type="Proteomes" id="UP001327560">
    <property type="component" value="Chromosome 3"/>
</dbReference>
<feature type="domain" description="DUF4283" evidence="1">
    <location>
        <begin position="51"/>
        <end position="131"/>
    </location>
</feature>
<dbReference type="InterPro" id="IPR040256">
    <property type="entry name" value="At4g02000-like"/>
</dbReference>
<dbReference type="Pfam" id="PF14111">
    <property type="entry name" value="DUF4283"/>
    <property type="match status" value="1"/>
</dbReference>
<name>A0AAQ3K3E4_9LILI</name>
<dbReference type="EMBL" id="CP136892">
    <property type="protein sequence ID" value="WOL01218.1"/>
    <property type="molecule type" value="Genomic_DNA"/>
</dbReference>
<evidence type="ECO:0000259" key="1">
    <source>
        <dbReference type="Pfam" id="PF14111"/>
    </source>
</evidence>
<reference evidence="2 3" key="1">
    <citation type="submission" date="2023-10" db="EMBL/GenBank/DDBJ databases">
        <title>Chromosome-scale genome assembly provides insights into flower coloration mechanisms of Canna indica.</title>
        <authorList>
            <person name="Li C."/>
        </authorList>
    </citation>
    <scope>NUCLEOTIDE SEQUENCE [LARGE SCALE GENOMIC DNA]</scope>
    <source>
        <tissue evidence="2">Flower</tissue>
    </source>
</reference>
<dbReference type="PANTHER" id="PTHR31286:SF180">
    <property type="entry name" value="OS10G0362600 PROTEIN"/>
    <property type="match status" value="1"/>
</dbReference>
<dbReference type="AlphaFoldDB" id="A0AAQ3K3E4"/>
<evidence type="ECO:0000313" key="3">
    <source>
        <dbReference type="Proteomes" id="UP001327560"/>
    </source>
</evidence>
<accession>A0AAQ3K3E4</accession>
<keyword evidence="3" id="KW-1185">Reference proteome</keyword>
<sequence>MGSWVALFQEASSFSSTGVAKQAESKLKVLQENSHDEVMIDDELVAHSRLNWANCLYGKFFGKTPSLKLVQSIMPKIWKNKFNMQVIYLASGFFCFKCQSNVDLNHVISNGPWFLYGQVLLLIPWKPNFQPLSEKIESIPVWVQFPGLPVEYLQNDILLK</sequence>
<gene>
    <name evidence="2" type="ORF">Cni_G09932</name>
</gene>